<dbReference type="EMBL" id="JAFVMF010000012">
    <property type="protein sequence ID" value="MBO1360611.1"/>
    <property type="molecule type" value="Genomic_DNA"/>
</dbReference>
<evidence type="ECO:0000256" key="1">
    <source>
        <dbReference type="SAM" id="SignalP"/>
    </source>
</evidence>
<feature type="chain" id="PRO_5045205481" evidence="1">
    <location>
        <begin position="21"/>
        <end position="110"/>
    </location>
</feature>
<evidence type="ECO:0000313" key="2">
    <source>
        <dbReference type="EMBL" id="MBO1360611.1"/>
    </source>
</evidence>
<comment type="caution">
    <text evidence="2">The sequence shown here is derived from an EMBL/GenBank/DDBJ whole genome shotgun (WGS) entry which is preliminary data.</text>
</comment>
<dbReference type="RefSeq" id="WP_207881871.1">
    <property type="nucleotide sequence ID" value="NZ_JAFVMF010000012.1"/>
</dbReference>
<protein>
    <submittedName>
        <fullName evidence="2">Uncharacterized protein</fullName>
    </submittedName>
</protein>
<evidence type="ECO:0000313" key="3">
    <source>
        <dbReference type="Proteomes" id="UP000664771"/>
    </source>
</evidence>
<dbReference type="PROSITE" id="PS51257">
    <property type="entry name" value="PROKAR_LIPOPROTEIN"/>
    <property type="match status" value="1"/>
</dbReference>
<keyword evidence="1" id="KW-0732">Signal</keyword>
<name>A0ABS3LXG1_9PROT</name>
<organism evidence="2 3">
    <name type="scientific">Acetobacter sacchari</name>
    <dbReference type="NCBI Taxonomy" id="2661687"/>
    <lineage>
        <taxon>Bacteria</taxon>
        <taxon>Pseudomonadati</taxon>
        <taxon>Pseudomonadota</taxon>
        <taxon>Alphaproteobacteria</taxon>
        <taxon>Acetobacterales</taxon>
        <taxon>Acetobacteraceae</taxon>
        <taxon>Acetobacter</taxon>
    </lineage>
</organism>
<dbReference type="Proteomes" id="UP000664771">
    <property type="component" value="Unassembled WGS sequence"/>
</dbReference>
<feature type="signal peptide" evidence="1">
    <location>
        <begin position="1"/>
        <end position="20"/>
    </location>
</feature>
<sequence>MRKAFLLPVLLLAACGTSQTTLRKAGYDTIQAYNATAPLALAYAQSASADPTIKAGIKTASADAIKVIDPLGADLQSGDVLTAVEISAAEAAVAALEAKISTTSTGATAQ</sequence>
<keyword evidence="3" id="KW-1185">Reference proteome</keyword>
<proteinExistence type="predicted"/>
<accession>A0ABS3LXG1</accession>
<gene>
    <name evidence="2" type="ORF">J2D73_12515</name>
</gene>
<reference evidence="2 3" key="1">
    <citation type="submission" date="2021-03" db="EMBL/GenBank/DDBJ databases">
        <title>The complete genome sequence of Acetobacter sacchari TBRC 11175.</title>
        <authorList>
            <person name="Charoenyingcharoen P."/>
            <person name="Yukphan P."/>
        </authorList>
    </citation>
    <scope>NUCLEOTIDE SEQUENCE [LARGE SCALE GENOMIC DNA]</scope>
    <source>
        <strain evidence="2 3">TBRC 11175</strain>
    </source>
</reference>